<comment type="catalytic activity">
    <reaction evidence="8">
        <text>a 2,3-saturated acyl-[ACP] + NAD(+) = a (2E)-enoyl-[ACP] + NADH + H(+)</text>
        <dbReference type="Rhea" id="RHEA:10240"/>
        <dbReference type="Rhea" id="RHEA-COMP:9925"/>
        <dbReference type="Rhea" id="RHEA-COMP:9926"/>
        <dbReference type="ChEBI" id="CHEBI:15378"/>
        <dbReference type="ChEBI" id="CHEBI:57540"/>
        <dbReference type="ChEBI" id="CHEBI:57945"/>
        <dbReference type="ChEBI" id="CHEBI:78784"/>
        <dbReference type="ChEBI" id="CHEBI:78785"/>
        <dbReference type="EC" id="1.3.1.9"/>
    </reaction>
</comment>
<keyword evidence="5 8" id="KW-0560">Oxidoreductase</keyword>
<dbReference type="UniPathway" id="UPA00094"/>
<dbReference type="GO" id="GO:0004318">
    <property type="term" value="F:enoyl-[acyl-carrier-protein] reductase (NADH) activity"/>
    <property type="evidence" value="ECO:0007669"/>
    <property type="project" value="UniProtKB-EC"/>
</dbReference>
<comment type="caution">
    <text evidence="11">The sequence shown here is derived from an EMBL/GenBank/DDBJ whole genome shotgun (WGS) entry which is preliminary data.</text>
</comment>
<keyword evidence="3 8" id="KW-0444">Lipid biosynthesis</keyword>
<dbReference type="Gene3D" id="1.10.8.400">
    <property type="entry name" value="Enoyl acyl carrier protein reductase"/>
    <property type="match status" value="1"/>
</dbReference>
<comment type="pathway">
    <text evidence="1">Lipid metabolism; fatty acid biosynthesis.</text>
</comment>
<dbReference type="CDD" id="cd05372">
    <property type="entry name" value="ENR_SDR"/>
    <property type="match status" value="1"/>
</dbReference>
<keyword evidence="7 8" id="KW-0275">Fatty acid biosynthesis</keyword>
<evidence type="ECO:0000256" key="10">
    <source>
        <dbReference type="PIRSR" id="PIRSR000094-3"/>
    </source>
</evidence>
<dbReference type="SUPFAM" id="SSF51735">
    <property type="entry name" value="NAD(P)-binding Rossmann-fold domains"/>
    <property type="match status" value="1"/>
</dbReference>
<sequence length="258" mass="27974">MNMALKPLAGKKGLIVGIANEHSIAYGCARSMHLAGAELAVTYLNEKAEPYVRPLAEALSAGIVEPLNVETPGQTEALFERIGEEWGQLDFVVHSIAFCPMQDLHGRVTDCSLDGFLRAMRVSCFSFIELARHAEPLMKEGGTLLTMSYYGADKVVENYNIMGPVKAALESTTRYLAHELGPKGIRVHAVSPGPLKTRAASGIAHFDALIDEAKQRAPQHKLVDIEDVGHTCTFLASDYARAQTGQTVYIDGGFNIMA</sequence>
<evidence type="ECO:0000256" key="9">
    <source>
        <dbReference type="PIRSR" id="PIRSR000094-1"/>
    </source>
</evidence>
<evidence type="ECO:0000313" key="11">
    <source>
        <dbReference type="EMBL" id="TIC82358.1"/>
    </source>
</evidence>
<dbReference type="PRINTS" id="PR00081">
    <property type="entry name" value="GDHRDH"/>
</dbReference>
<dbReference type="EC" id="1.3.1.9" evidence="8"/>
<evidence type="ECO:0000256" key="3">
    <source>
        <dbReference type="ARBA" id="ARBA00022516"/>
    </source>
</evidence>
<reference evidence="11 12" key="1">
    <citation type="submission" date="2019-04" db="EMBL/GenBank/DDBJ databases">
        <title>Crenobacter sp. nov.</title>
        <authorList>
            <person name="Shi S."/>
        </authorList>
    </citation>
    <scope>NUCLEOTIDE SEQUENCE [LARGE SCALE GENOMIC DNA]</scope>
    <source>
        <strain evidence="11 12">GY 70310</strain>
    </source>
</reference>
<feature type="active site" description="Proton acceptor" evidence="9">
    <location>
        <position position="149"/>
    </location>
</feature>
<evidence type="ECO:0000256" key="7">
    <source>
        <dbReference type="ARBA" id="ARBA00023160"/>
    </source>
</evidence>
<keyword evidence="6" id="KW-0443">Lipid metabolism</keyword>
<dbReference type="InterPro" id="IPR002347">
    <property type="entry name" value="SDR_fam"/>
</dbReference>
<dbReference type="InterPro" id="IPR014358">
    <property type="entry name" value="Enoyl-ACP_Rdtase_NADH"/>
</dbReference>
<feature type="binding site" evidence="10">
    <location>
        <position position="17"/>
    </location>
    <ligand>
        <name>NAD(+)</name>
        <dbReference type="ChEBI" id="CHEBI:57540"/>
    </ligand>
</feature>
<evidence type="ECO:0000256" key="5">
    <source>
        <dbReference type="ARBA" id="ARBA00023002"/>
    </source>
</evidence>
<feature type="binding site" evidence="10">
    <location>
        <position position="166"/>
    </location>
    <ligand>
        <name>NAD(+)</name>
        <dbReference type="ChEBI" id="CHEBI:57540"/>
    </ligand>
</feature>
<comment type="similarity">
    <text evidence="2 8">Belongs to the short-chain dehydrogenases/reductases (SDR) family. FabI subfamily.</text>
</comment>
<evidence type="ECO:0000256" key="1">
    <source>
        <dbReference type="ARBA" id="ARBA00005194"/>
    </source>
</evidence>
<evidence type="ECO:0000256" key="2">
    <source>
        <dbReference type="ARBA" id="ARBA00009233"/>
    </source>
</evidence>
<proteinExistence type="inferred from homology"/>
<dbReference type="OrthoDB" id="9803628at2"/>
<dbReference type="Gene3D" id="3.40.50.720">
    <property type="entry name" value="NAD(P)-binding Rossmann-like Domain"/>
    <property type="match status" value="1"/>
</dbReference>
<keyword evidence="12" id="KW-1185">Reference proteome</keyword>
<dbReference type="RefSeq" id="WP_136553358.1">
    <property type="nucleotide sequence ID" value="NZ_STGJ01000009.1"/>
</dbReference>
<evidence type="ECO:0000256" key="6">
    <source>
        <dbReference type="ARBA" id="ARBA00023098"/>
    </source>
</evidence>
<keyword evidence="8 10" id="KW-0520">NAD</keyword>
<evidence type="ECO:0000256" key="8">
    <source>
        <dbReference type="PIRNR" id="PIRNR000094"/>
    </source>
</evidence>
<protein>
    <recommendedName>
        <fullName evidence="8">Enoyl-[acyl-carrier-protein] reductase [NADH]</fullName>
        <ecNumber evidence="8">1.3.1.9</ecNumber>
    </recommendedName>
</protein>
<dbReference type="InterPro" id="IPR036291">
    <property type="entry name" value="NAD(P)-bd_dom_sf"/>
</dbReference>
<dbReference type="AlphaFoldDB" id="A0A4T0UTZ3"/>
<evidence type="ECO:0000313" key="12">
    <source>
        <dbReference type="Proteomes" id="UP000308891"/>
    </source>
</evidence>
<dbReference type="EMBL" id="STGJ01000009">
    <property type="protein sequence ID" value="TIC82358.1"/>
    <property type="molecule type" value="Genomic_DNA"/>
</dbReference>
<accession>A0A4T0UTZ3</accession>
<dbReference type="NCBIfam" id="NF005717">
    <property type="entry name" value="PRK07533.1"/>
    <property type="match status" value="1"/>
</dbReference>
<name>A0A4T0UTZ3_9NEIS</name>
<feature type="binding site" evidence="10">
    <location>
        <begin position="23"/>
        <end position="24"/>
    </location>
    <ligand>
        <name>NAD(+)</name>
        <dbReference type="ChEBI" id="CHEBI:57540"/>
    </ligand>
</feature>
<gene>
    <name evidence="11" type="primary">fabI</name>
    <name evidence="11" type="ORF">E5K04_09365</name>
</gene>
<dbReference type="Proteomes" id="UP000308891">
    <property type="component" value="Unassembled WGS sequence"/>
</dbReference>
<dbReference type="PANTHER" id="PTHR43159">
    <property type="entry name" value="ENOYL-[ACYL-CARRIER-PROTEIN] REDUCTASE"/>
    <property type="match status" value="1"/>
</dbReference>
<feature type="binding site" evidence="10">
    <location>
        <position position="96"/>
    </location>
    <ligand>
        <name>NAD(+)</name>
        <dbReference type="ChEBI" id="CHEBI:57540"/>
    </ligand>
</feature>
<dbReference type="GO" id="GO:0006633">
    <property type="term" value="P:fatty acid biosynthetic process"/>
    <property type="evidence" value="ECO:0007669"/>
    <property type="project" value="UniProtKB-UniPathway"/>
</dbReference>
<organism evidence="11 12">
    <name type="scientific">Crenobacter intestini</name>
    <dbReference type="NCBI Taxonomy" id="2563443"/>
    <lineage>
        <taxon>Bacteria</taxon>
        <taxon>Pseudomonadati</taxon>
        <taxon>Pseudomonadota</taxon>
        <taxon>Betaproteobacteria</taxon>
        <taxon>Neisseriales</taxon>
        <taxon>Neisseriaceae</taxon>
        <taxon>Crenobacter</taxon>
    </lineage>
</organism>
<feature type="active site" description="Proton acceptor" evidence="9">
    <location>
        <position position="159"/>
    </location>
</feature>
<evidence type="ECO:0000256" key="4">
    <source>
        <dbReference type="ARBA" id="ARBA00022832"/>
    </source>
</evidence>
<dbReference type="PANTHER" id="PTHR43159:SF2">
    <property type="entry name" value="ENOYL-[ACYL-CARRIER-PROTEIN] REDUCTASE [NADH], CHLOROPLASTIC"/>
    <property type="match status" value="1"/>
</dbReference>
<keyword evidence="4" id="KW-0276">Fatty acid metabolism</keyword>
<dbReference type="PIRSF" id="PIRSF000094">
    <property type="entry name" value="Enoyl-ACP_rdct"/>
    <property type="match status" value="1"/>
</dbReference>
<dbReference type="Pfam" id="PF13561">
    <property type="entry name" value="adh_short_C2"/>
    <property type="match status" value="1"/>
</dbReference>